<evidence type="ECO:0000313" key="2">
    <source>
        <dbReference type="EMBL" id="ARN81407.1"/>
    </source>
</evidence>
<dbReference type="Proteomes" id="UP000193978">
    <property type="component" value="Chromosome"/>
</dbReference>
<dbReference type="GO" id="GO:0016787">
    <property type="term" value="F:hydrolase activity"/>
    <property type="evidence" value="ECO:0007669"/>
    <property type="project" value="InterPro"/>
</dbReference>
<evidence type="ECO:0000313" key="3">
    <source>
        <dbReference type="Proteomes" id="UP000193978"/>
    </source>
</evidence>
<dbReference type="PANTHER" id="PTHR46623:SF6">
    <property type="entry name" value="ALPHA_BETA-HYDROLASES SUPERFAMILY PROTEIN"/>
    <property type="match status" value="1"/>
</dbReference>
<dbReference type="RefSeq" id="WP_085771510.1">
    <property type="nucleotide sequence ID" value="NZ_AP027149.1"/>
</dbReference>
<dbReference type="Pfam" id="PF01738">
    <property type="entry name" value="DLH"/>
    <property type="match status" value="1"/>
</dbReference>
<dbReference type="STRING" id="655015.B1812_10340"/>
<sequence length="247" mass="27025">MPQPLSQGAPRPIDAKEARIGDMPAYMARPTEAAHPPILIIVAEIFGLNDHIRDVVRRFAAEGYLAIAPDFFFRVGDPAKETDLAAIRAIIMKVPDEEAMRDFDAALAFADSSGGDAARAAITGFCWGGRMAWLYAAHNPKLKAVVPWYGRLDGERTKNQPQWPIDVADRLSVPYLGLYGGADPSIPPPLVEQMRARLSAAPAKGEIMVYPDAPHAFFADYRESYRDAPARDAFARMLAFLKTQGAA</sequence>
<name>A0A1W6MV17_9HYPH</name>
<dbReference type="InterPro" id="IPR002925">
    <property type="entry name" value="Dienelactn_hydro"/>
</dbReference>
<reference evidence="2 3" key="1">
    <citation type="submission" date="2017-02" db="EMBL/GenBank/DDBJ databases">
        <authorList>
            <person name="Peterson S.W."/>
        </authorList>
    </citation>
    <scope>NUCLEOTIDE SEQUENCE [LARGE SCALE GENOMIC DNA]</scope>
    <source>
        <strain evidence="2 3">S285</strain>
    </source>
</reference>
<dbReference type="SUPFAM" id="SSF53474">
    <property type="entry name" value="alpha/beta-Hydrolases"/>
    <property type="match status" value="1"/>
</dbReference>
<gene>
    <name evidence="2" type="ORF">B1812_10340</name>
</gene>
<dbReference type="InterPro" id="IPR029058">
    <property type="entry name" value="AB_hydrolase_fold"/>
</dbReference>
<dbReference type="KEGG" id="mbry:B1812_10340"/>
<dbReference type="AlphaFoldDB" id="A0A1W6MV17"/>
<dbReference type="InterPro" id="IPR051049">
    <property type="entry name" value="Dienelactone_hydrolase-like"/>
</dbReference>
<organism evidence="2 3">
    <name type="scientific">Methylocystis bryophila</name>
    <dbReference type="NCBI Taxonomy" id="655015"/>
    <lineage>
        <taxon>Bacteria</taxon>
        <taxon>Pseudomonadati</taxon>
        <taxon>Pseudomonadota</taxon>
        <taxon>Alphaproteobacteria</taxon>
        <taxon>Hyphomicrobiales</taxon>
        <taxon>Methylocystaceae</taxon>
        <taxon>Methylocystis</taxon>
    </lineage>
</organism>
<dbReference type="PANTHER" id="PTHR46623">
    <property type="entry name" value="CARBOXYMETHYLENEBUTENOLIDASE-RELATED"/>
    <property type="match status" value="1"/>
</dbReference>
<evidence type="ECO:0000259" key="1">
    <source>
        <dbReference type="Pfam" id="PF01738"/>
    </source>
</evidence>
<keyword evidence="3" id="KW-1185">Reference proteome</keyword>
<dbReference type="EMBL" id="CP019948">
    <property type="protein sequence ID" value="ARN81407.1"/>
    <property type="molecule type" value="Genomic_DNA"/>
</dbReference>
<feature type="domain" description="Dienelactone hydrolase" evidence="1">
    <location>
        <begin position="23"/>
        <end position="243"/>
    </location>
</feature>
<proteinExistence type="predicted"/>
<protein>
    <submittedName>
        <fullName evidence="2">Carboxymethylenebutenolidase</fullName>
    </submittedName>
</protein>
<dbReference type="Gene3D" id="3.40.50.1820">
    <property type="entry name" value="alpha/beta hydrolase"/>
    <property type="match status" value="1"/>
</dbReference>
<dbReference type="OrthoDB" id="9771666at2"/>
<accession>A0A1W6MV17</accession>